<dbReference type="Gene3D" id="3.40.50.1010">
    <property type="entry name" value="5'-nuclease"/>
    <property type="match status" value="1"/>
</dbReference>
<dbReference type="Pfam" id="PF01850">
    <property type="entry name" value="PIN"/>
    <property type="match status" value="1"/>
</dbReference>
<gene>
    <name evidence="2" type="ORF">GCM10011340_31610</name>
</gene>
<dbReference type="PANTHER" id="PTHR36173">
    <property type="entry name" value="RIBONUCLEASE VAPC16-RELATED"/>
    <property type="match status" value="1"/>
</dbReference>
<keyword evidence="3" id="KW-1185">Reference proteome</keyword>
<dbReference type="EMBL" id="BNAG01000004">
    <property type="protein sequence ID" value="GHE72826.1"/>
    <property type="molecule type" value="Genomic_DNA"/>
</dbReference>
<dbReference type="RefSeq" id="WP_189631258.1">
    <property type="nucleotide sequence ID" value="NZ_BNAG01000004.1"/>
</dbReference>
<organism evidence="2 3">
    <name type="scientific">Roseivirga thermotolerans</name>
    <dbReference type="NCBI Taxonomy" id="1758176"/>
    <lineage>
        <taxon>Bacteria</taxon>
        <taxon>Pseudomonadati</taxon>
        <taxon>Bacteroidota</taxon>
        <taxon>Cytophagia</taxon>
        <taxon>Cytophagales</taxon>
        <taxon>Roseivirgaceae</taxon>
        <taxon>Roseivirga</taxon>
    </lineage>
</organism>
<dbReference type="InterPro" id="IPR002716">
    <property type="entry name" value="PIN_dom"/>
</dbReference>
<dbReference type="Proteomes" id="UP000658258">
    <property type="component" value="Unassembled WGS sequence"/>
</dbReference>
<dbReference type="InterPro" id="IPR029060">
    <property type="entry name" value="PIN-like_dom_sf"/>
</dbReference>
<dbReference type="SUPFAM" id="SSF88723">
    <property type="entry name" value="PIN domain-like"/>
    <property type="match status" value="1"/>
</dbReference>
<evidence type="ECO:0000259" key="1">
    <source>
        <dbReference type="Pfam" id="PF01850"/>
    </source>
</evidence>
<evidence type="ECO:0000313" key="3">
    <source>
        <dbReference type="Proteomes" id="UP000658258"/>
    </source>
</evidence>
<dbReference type="InterPro" id="IPR052919">
    <property type="entry name" value="TA_system_RNase"/>
</dbReference>
<dbReference type="CDD" id="cd09872">
    <property type="entry name" value="PIN_Sll0205-like"/>
    <property type="match status" value="1"/>
</dbReference>
<dbReference type="PANTHER" id="PTHR36173:SF2">
    <property type="entry name" value="RIBONUCLEASE VAPC16"/>
    <property type="match status" value="1"/>
</dbReference>
<feature type="domain" description="PIN" evidence="1">
    <location>
        <begin position="4"/>
        <end position="121"/>
    </location>
</feature>
<name>A0ABQ3I973_9BACT</name>
<dbReference type="InterPro" id="IPR041705">
    <property type="entry name" value="PIN_Sll0205"/>
</dbReference>
<comment type="caution">
    <text evidence="2">The sequence shown here is derived from an EMBL/GenBank/DDBJ whole genome shotgun (WGS) entry which is preliminary data.</text>
</comment>
<protein>
    <submittedName>
        <fullName evidence="2">Twitching motility protein PilT</fullName>
    </submittedName>
</protein>
<reference evidence="3" key="1">
    <citation type="journal article" date="2019" name="Int. J. Syst. Evol. Microbiol.">
        <title>The Global Catalogue of Microorganisms (GCM) 10K type strain sequencing project: providing services to taxonomists for standard genome sequencing and annotation.</title>
        <authorList>
            <consortium name="The Broad Institute Genomics Platform"/>
            <consortium name="The Broad Institute Genome Sequencing Center for Infectious Disease"/>
            <person name="Wu L."/>
            <person name="Ma J."/>
        </authorList>
    </citation>
    <scope>NUCLEOTIDE SEQUENCE [LARGE SCALE GENOMIC DNA]</scope>
    <source>
        <strain evidence="3">CGMCC 1.15111</strain>
    </source>
</reference>
<accession>A0ABQ3I973</accession>
<evidence type="ECO:0000313" key="2">
    <source>
        <dbReference type="EMBL" id="GHE72826.1"/>
    </source>
</evidence>
<sequence>MGFLLDTHTLLWFLSGNNSISKKAKNIILDRKNKCYISIASLWEIAIKIKLDKLSIDTRFKELSDLLHQNDIEILPITFEHICNLLDLEEAHRDPFDRIIISTAKTENISVITKDGNFKGYKNLEILW</sequence>
<proteinExistence type="predicted"/>